<evidence type="ECO:0000256" key="2">
    <source>
        <dbReference type="ARBA" id="ARBA00023125"/>
    </source>
</evidence>
<evidence type="ECO:0000313" key="6">
    <source>
        <dbReference type="Proteomes" id="UP000779507"/>
    </source>
</evidence>
<dbReference type="PROSITE" id="PS00041">
    <property type="entry name" value="HTH_ARAC_FAMILY_1"/>
    <property type="match status" value="1"/>
</dbReference>
<dbReference type="Proteomes" id="UP000779507">
    <property type="component" value="Unassembled WGS sequence"/>
</dbReference>
<evidence type="ECO:0000256" key="3">
    <source>
        <dbReference type="ARBA" id="ARBA00023163"/>
    </source>
</evidence>
<reference evidence="5 6" key="1">
    <citation type="submission" date="2020-05" db="EMBL/GenBank/DDBJ databases">
        <title>Genomic Encyclopedia of Type Strains, Phase IV (KMG-V): Genome sequencing to study the core and pangenomes of soil and plant-associated prokaryotes.</title>
        <authorList>
            <person name="Whitman W."/>
        </authorList>
    </citation>
    <scope>NUCLEOTIDE SEQUENCE [LARGE SCALE GENOMIC DNA]</scope>
    <source>
        <strain evidence="5 6">9A</strain>
    </source>
</reference>
<dbReference type="Gene3D" id="1.10.10.60">
    <property type="entry name" value="Homeodomain-like"/>
    <property type="match status" value="2"/>
</dbReference>
<dbReference type="EMBL" id="JABSNP010000026">
    <property type="protein sequence ID" value="NRT21169.1"/>
    <property type="molecule type" value="Genomic_DNA"/>
</dbReference>
<feature type="domain" description="HTH araC/xylS-type" evidence="4">
    <location>
        <begin position="200"/>
        <end position="298"/>
    </location>
</feature>
<dbReference type="RefSeq" id="WP_173811926.1">
    <property type="nucleotide sequence ID" value="NZ_JABSNP010000026.1"/>
</dbReference>
<dbReference type="SMART" id="SM00342">
    <property type="entry name" value="HTH_ARAC"/>
    <property type="match status" value="1"/>
</dbReference>
<keyword evidence="1" id="KW-0805">Transcription regulation</keyword>
<keyword evidence="6" id="KW-1185">Reference proteome</keyword>
<dbReference type="InterPro" id="IPR018060">
    <property type="entry name" value="HTH_AraC"/>
</dbReference>
<dbReference type="PRINTS" id="PR00032">
    <property type="entry name" value="HTHARAC"/>
</dbReference>
<dbReference type="InterPro" id="IPR020449">
    <property type="entry name" value="Tscrpt_reg_AraC-type_HTH"/>
</dbReference>
<dbReference type="Pfam" id="PF12852">
    <property type="entry name" value="Cupin_6"/>
    <property type="match status" value="1"/>
</dbReference>
<dbReference type="InterPro" id="IPR009057">
    <property type="entry name" value="Homeodomain-like_sf"/>
</dbReference>
<comment type="caution">
    <text evidence="5">The sequence shown here is derived from an EMBL/GenBank/DDBJ whole genome shotgun (WGS) entry which is preliminary data.</text>
</comment>
<protein>
    <submittedName>
        <fullName evidence="5">AraC-like DNA-binding protein</fullName>
    </submittedName>
</protein>
<keyword evidence="2" id="KW-0238">DNA-binding</keyword>
<name>A0ABX2FY19_9BACT</name>
<dbReference type="PROSITE" id="PS01124">
    <property type="entry name" value="HTH_ARAC_FAMILY_2"/>
    <property type="match status" value="1"/>
</dbReference>
<proteinExistence type="predicted"/>
<evidence type="ECO:0000313" key="5">
    <source>
        <dbReference type="EMBL" id="NRT21169.1"/>
    </source>
</evidence>
<accession>A0ABX2FY19</accession>
<gene>
    <name evidence="5" type="ORF">HNP98_004014</name>
</gene>
<dbReference type="InterPro" id="IPR032783">
    <property type="entry name" value="AraC_lig"/>
</dbReference>
<dbReference type="Pfam" id="PF12833">
    <property type="entry name" value="HTH_18"/>
    <property type="match status" value="1"/>
</dbReference>
<evidence type="ECO:0000259" key="4">
    <source>
        <dbReference type="PROSITE" id="PS01124"/>
    </source>
</evidence>
<dbReference type="PANTHER" id="PTHR46796:SF7">
    <property type="entry name" value="ARAC FAMILY TRANSCRIPTIONAL REGULATOR"/>
    <property type="match status" value="1"/>
</dbReference>
<dbReference type="InterPro" id="IPR018062">
    <property type="entry name" value="HTH_AraC-typ_CS"/>
</dbReference>
<dbReference type="PANTHER" id="PTHR46796">
    <property type="entry name" value="HTH-TYPE TRANSCRIPTIONAL ACTIVATOR RHAS-RELATED"/>
    <property type="match status" value="1"/>
</dbReference>
<dbReference type="InterPro" id="IPR050204">
    <property type="entry name" value="AraC_XylS_family_regulators"/>
</dbReference>
<evidence type="ECO:0000256" key="1">
    <source>
        <dbReference type="ARBA" id="ARBA00023015"/>
    </source>
</evidence>
<organism evidence="5 6">
    <name type="scientific">Hymenobacter caeli</name>
    <dbReference type="NCBI Taxonomy" id="2735894"/>
    <lineage>
        <taxon>Bacteria</taxon>
        <taxon>Pseudomonadati</taxon>
        <taxon>Bacteroidota</taxon>
        <taxon>Cytophagia</taxon>
        <taxon>Cytophagales</taxon>
        <taxon>Hymenobacteraceae</taxon>
        <taxon>Hymenobacter</taxon>
    </lineage>
</organism>
<dbReference type="SUPFAM" id="SSF46689">
    <property type="entry name" value="Homeodomain-like"/>
    <property type="match status" value="2"/>
</dbReference>
<sequence length="306" mass="32574">MDALSDVLALLKIRSYLYGGFAAGGDWCLSFGPHLGSLKFYTVATGACWLAVEGVAEPLWVQAGDCLLLPSGRAFRAGTDLALPAVDVFSLVPGGATGGTTVYQGGGDILILGGFFTLAAEQATWLLDVLPPVVHIQAAADKAVLRWTLEQLRQEVTVPRPGGLVLSQQLAGLLLVQVLRLHMTAGGTGWLGALADARLQAALTALHARPGQRWTVQALAQQAGMSRTGFAVHFRQQVGQAPLTYLAHWRMQLAKERLTSSTASLTELSQALGYESESAFSTAFKRIIGYSPRHYHQRLAVTAPAA</sequence>
<keyword evidence="3" id="KW-0804">Transcription</keyword>